<evidence type="ECO:0000313" key="5">
    <source>
        <dbReference type="EMBL" id="CAE0789252.1"/>
    </source>
</evidence>
<organism evidence="5">
    <name type="scientific">Eutreptiella gymnastica</name>
    <dbReference type="NCBI Taxonomy" id="73025"/>
    <lineage>
        <taxon>Eukaryota</taxon>
        <taxon>Discoba</taxon>
        <taxon>Euglenozoa</taxon>
        <taxon>Euglenida</taxon>
        <taxon>Spirocuta</taxon>
        <taxon>Euglenophyceae</taxon>
        <taxon>Eutreptiales</taxon>
        <taxon>Eutreptiaceae</taxon>
        <taxon>Eutreptiella</taxon>
    </lineage>
</organism>
<dbReference type="Pfam" id="PF13405">
    <property type="entry name" value="EF-hand_6"/>
    <property type="match status" value="1"/>
</dbReference>
<name>A0A7S4C7L6_9EUGL</name>
<keyword evidence="1" id="KW-0677">Repeat</keyword>
<dbReference type="InterPro" id="IPR011992">
    <property type="entry name" value="EF-hand-dom_pair"/>
</dbReference>
<dbReference type="PANTHER" id="PTHR23056:SF110">
    <property type="entry name" value="CALMODULIN"/>
    <property type="match status" value="1"/>
</dbReference>
<sequence>MQQSAKQASPEEIEKIKKNFSRHDDDNDGVISPPEFHMMLKRMGVLLTSSDEKRLFDAMDTDKNGKIEVGEFIAHYHTILALEKRAEEKLTESLKAKTMFSGEEIQAMYANYKRIACTEKDDGLIDRKEFRQMMVESDSSRNFVFYDALFRSFDRDGSGDIDFSEFVQALALFHGKAAGSQSQEERAKFFFGLYDSDGDGVISKQDLQKVLTEVLEANSVTISPNDAMKLVDNTLPGGKMDLAAFKKSRSS</sequence>
<keyword evidence="2" id="KW-0106">Calcium</keyword>
<proteinExistence type="predicted"/>
<evidence type="ECO:0000256" key="1">
    <source>
        <dbReference type="ARBA" id="ARBA00022737"/>
    </source>
</evidence>
<feature type="compositionally biased region" description="Basic and acidic residues" evidence="3">
    <location>
        <begin position="12"/>
        <end position="25"/>
    </location>
</feature>
<protein>
    <recommendedName>
        <fullName evidence="4">EF-hand domain-containing protein</fullName>
    </recommendedName>
</protein>
<evidence type="ECO:0000259" key="4">
    <source>
        <dbReference type="PROSITE" id="PS50222"/>
    </source>
</evidence>
<dbReference type="GO" id="GO:0005509">
    <property type="term" value="F:calcium ion binding"/>
    <property type="evidence" value="ECO:0007669"/>
    <property type="project" value="InterPro"/>
</dbReference>
<feature type="region of interest" description="Disordered" evidence="3">
    <location>
        <begin position="1"/>
        <end position="29"/>
    </location>
</feature>
<dbReference type="Gene3D" id="1.10.238.10">
    <property type="entry name" value="EF-hand"/>
    <property type="match status" value="2"/>
</dbReference>
<dbReference type="InterPro" id="IPR018247">
    <property type="entry name" value="EF_Hand_1_Ca_BS"/>
</dbReference>
<dbReference type="GO" id="GO:0019900">
    <property type="term" value="F:kinase binding"/>
    <property type="evidence" value="ECO:0007669"/>
    <property type="project" value="InterPro"/>
</dbReference>
<dbReference type="SMART" id="SM00054">
    <property type="entry name" value="EFh"/>
    <property type="match status" value="4"/>
</dbReference>
<dbReference type="PRINTS" id="PR00450">
    <property type="entry name" value="RECOVERIN"/>
</dbReference>
<feature type="domain" description="EF-hand" evidence="4">
    <location>
        <begin position="11"/>
        <end position="46"/>
    </location>
</feature>
<gene>
    <name evidence="5" type="ORF">EGYM00163_LOCUS365</name>
</gene>
<dbReference type="Pfam" id="PF00036">
    <property type="entry name" value="EF-hand_1"/>
    <property type="match status" value="1"/>
</dbReference>
<dbReference type="InterPro" id="IPR045198">
    <property type="entry name" value="CNBL1-10"/>
</dbReference>
<evidence type="ECO:0000256" key="3">
    <source>
        <dbReference type="SAM" id="MobiDB-lite"/>
    </source>
</evidence>
<feature type="domain" description="EF-hand" evidence="4">
    <location>
        <begin position="47"/>
        <end position="82"/>
    </location>
</feature>
<dbReference type="PROSITE" id="PS50222">
    <property type="entry name" value="EF_HAND_2"/>
    <property type="match status" value="4"/>
</dbReference>
<dbReference type="AlphaFoldDB" id="A0A7S4C7L6"/>
<feature type="domain" description="EF-hand" evidence="4">
    <location>
        <begin position="141"/>
        <end position="176"/>
    </location>
</feature>
<dbReference type="SUPFAM" id="SSF47473">
    <property type="entry name" value="EF-hand"/>
    <property type="match status" value="2"/>
</dbReference>
<dbReference type="PANTHER" id="PTHR23056">
    <property type="entry name" value="CALCINEURIN B"/>
    <property type="match status" value="1"/>
</dbReference>
<feature type="domain" description="EF-hand" evidence="4">
    <location>
        <begin position="182"/>
        <end position="217"/>
    </location>
</feature>
<evidence type="ECO:0000256" key="2">
    <source>
        <dbReference type="ARBA" id="ARBA00022837"/>
    </source>
</evidence>
<dbReference type="GO" id="GO:0019722">
    <property type="term" value="P:calcium-mediated signaling"/>
    <property type="evidence" value="ECO:0007669"/>
    <property type="project" value="InterPro"/>
</dbReference>
<dbReference type="Pfam" id="PF13499">
    <property type="entry name" value="EF-hand_7"/>
    <property type="match status" value="1"/>
</dbReference>
<dbReference type="PROSITE" id="PS00018">
    <property type="entry name" value="EF_HAND_1"/>
    <property type="match status" value="4"/>
</dbReference>
<accession>A0A7S4C7L6</accession>
<reference evidence="5" key="1">
    <citation type="submission" date="2021-01" db="EMBL/GenBank/DDBJ databases">
        <authorList>
            <person name="Corre E."/>
            <person name="Pelletier E."/>
            <person name="Niang G."/>
            <person name="Scheremetjew M."/>
            <person name="Finn R."/>
            <person name="Kale V."/>
            <person name="Holt S."/>
            <person name="Cochrane G."/>
            <person name="Meng A."/>
            <person name="Brown T."/>
            <person name="Cohen L."/>
        </authorList>
    </citation>
    <scope>NUCLEOTIDE SEQUENCE</scope>
    <source>
        <strain evidence="5">CCMP1594</strain>
    </source>
</reference>
<dbReference type="EMBL" id="HBJA01001390">
    <property type="protein sequence ID" value="CAE0789252.1"/>
    <property type="molecule type" value="Transcribed_RNA"/>
</dbReference>
<dbReference type="InterPro" id="IPR002048">
    <property type="entry name" value="EF_hand_dom"/>
</dbReference>